<reference evidence="20" key="1">
    <citation type="submission" date="2025-08" db="UniProtKB">
        <authorList>
            <consortium name="RefSeq"/>
        </authorList>
    </citation>
    <scope>IDENTIFICATION</scope>
</reference>
<evidence type="ECO:0000256" key="8">
    <source>
        <dbReference type="ARBA" id="ARBA00022741"/>
    </source>
</evidence>
<evidence type="ECO:0000256" key="3">
    <source>
        <dbReference type="ARBA" id="ARBA00022536"/>
    </source>
</evidence>
<evidence type="ECO:0000256" key="6">
    <source>
        <dbReference type="ARBA" id="ARBA00022729"/>
    </source>
</evidence>
<keyword evidence="14" id="KW-0675">Receptor</keyword>
<dbReference type="Pfam" id="PF00069">
    <property type="entry name" value="Pkinase"/>
    <property type="match status" value="1"/>
</dbReference>
<evidence type="ECO:0000313" key="19">
    <source>
        <dbReference type="Proteomes" id="UP000189703"/>
    </source>
</evidence>
<keyword evidence="5" id="KW-0812">Transmembrane</keyword>
<evidence type="ECO:0000256" key="7">
    <source>
        <dbReference type="ARBA" id="ARBA00022734"/>
    </source>
</evidence>
<dbReference type="Gene3D" id="1.10.510.10">
    <property type="entry name" value="Transferase(Phosphotransferase) domain 1"/>
    <property type="match status" value="1"/>
</dbReference>
<dbReference type="eggNOG" id="ENOG502QT6D">
    <property type="taxonomic scope" value="Eukaryota"/>
</dbReference>
<dbReference type="GO" id="GO:0004672">
    <property type="term" value="F:protein kinase activity"/>
    <property type="evidence" value="ECO:0000318"/>
    <property type="project" value="GO_Central"/>
</dbReference>
<dbReference type="PROSITE" id="PS00108">
    <property type="entry name" value="PROTEIN_KINASE_ST"/>
    <property type="match status" value="1"/>
</dbReference>
<dbReference type="OrthoDB" id="1668230at2759"/>
<evidence type="ECO:0000256" key="10">
    <source>
        <dbReference type="ARBA" id="ARBA00022840"/>
    </source>
</evidence>
<dbReference type="EC" id="2.7.11.1" evidence="18"/>
<dbReference type="GO" id="GO:0106310">
    <property type="term" value="F:protein serine kinase activity"/>
    <property type="evidence" value="ECO:0007669"/>
    <property type="project" value="RHEA"/>
</dbReference>
<dbReference type="PROSITE" id="PS50927">
    <property type="entry name" value="BULB_LECTIN"/>
    <property type="match status" value="2"/>
</dbReference>
<evidence type="ECO:0000256" key="12">
    <source>
        <dbReference type="ARBA" id="ARBA00023136"/>
    </source>
</evidence>
<evidence type="ECO:0000256" key="16">
    <source>
        <dbReference type="ARBA" id="ARBA00047899"/>
    </source>
</evidence>
<dbReference type="InterPro" id="IPR024171">
    <property type="entry name" value="SRK-like_kinase"/>
</dbReference>
<comment type="catalytic activity">
    <reaction evidence="16 18">
        <text>L-threonyl-[protein] + ATP = O-phospho-L-threonyl-[protein] + ADP + H(+)</text>
        <dbReference type="Rhea" id="RHEA:46608"/>
        <dbReference type="Rhea" id="RHEA-COMP:11060"/>
        <dbReference type="Rhea" id="RHEA-COMP:11605"/>
        <dbReference type="ChEBI" id="CHEBI:15378"/>
        <dbReference type="ChEBI" id="CHEBI:30013"/>
        <dbReference type="ChEBI" id="CHEBI:30616"/>
        <dbReference type="ChEBI" id="CHEBI:61977"/>
        <dbReference type="ChEBI" id="CHEBI:456216"/>
        <dbReference type="EC" id="2.7.11.1"/>
    </reaction>
</comment>
<dbReference type="PANTHER" id="PTHR47976">
    <property type="entry name" value="G-TYPE LECTIN S-RECEPTOR-LIKE SERINE/THREONINE-PROTEIN KINASE SD2-5"/>
    <property type="match status" value="1"/>
</dbReference>
<dbReference type="Pfam" id="PF01453">
    <property type="entry name" value="B_lectin"/>
    <property type="match status" value="1"/>
</dbReference>
<keyword evidence="11" id="KW-1133">Transmembrane helix</keyword>
<sequence length="793" mass="89043">MAWLPVILVPFLLLPLLVTIIVVVEAQPKETKLIYLGSSLSPNTQSTPWLSHSGHFALGFHPQRNGFVVAVWLVGRPENTVVWTANRDDPPVSPNASLQLTTNAGLLLLTGQGEERRISNVSDSVSFAAMLDSGNFVLFSANFTVLWESFRFPTNTLLGGQYFPMGSQLLSSVSDTDYSTGRFRLGMQKDGNLVLGPKDDDNPYWASGTNGVQGSNVQLYLNSTGYLSIGNNSGYEAWRVGNGSSSVTNGTAIFRAKLDNDGIFRLYSHSLDGNNVFTSVSTVWEALSKDKKCQVKGLCGFNSYCKMVGMEPVCKCLPGFDFIYPTQMFEGCQRNFTQGCCRGRERKITAFYEIITMDNLLWGEDNPYFYASLTKEDCSKSCLEDCYCGAALFKDGNCQKQEVPLRFVRREQLNESTTAFIKVRTTPIANLETGNNGATVLIVVAILIFLTCSFVSLAIAAFFIYRQRALGYRLMAEMGKLWPNEELTLRLFSYDELQKATDGFKEELGRGSFGAVYKGSIHKGKKIIAVKRLEKMMEEGEREFRAEMRAIGRTHHRNLVRLLGYCAEDSNRLLVYEYMSNGSLADLLFQAKQHPYWNEKVGIALDIAKGIHYLHEECEAPIIHCDIKPQNILMDDFWTAKISDFGLAKLLMPDQTRTFTQVRGTRGYLAPEWQRNTPITVKTDVYSFGIMLLEIVCCRKCMEFGASSPEQIILSNWVYNCFVERQLDKLVPDEEVDMKMLERMVKVGLWCIQDEPVLRPSMKNVILMLESIIEDISVPPAPSPSFVLPDTPT</sequence>
<dbReference type="GO" id="GO:0004674">
    <property type="term" value="F:protein serine/threonine kinase activity"/>
    <property type="evidence" value="ECO:0007669"/>
    <property type="project" value="UniProtKB-KW"/>
</dbReference>
<keyword evidence="8 18" id="KW-0547">Nucleotide-binding</keyword>
<dbReference type="SMART" id="SM00108">
    <property type="entry name" value="B_lectin"/>
    <property type="match status" value="2"/>
</dbReference>
<dbReference type="SUPFAM" id="SSF56112">
    <property type="entry name" value="Protein kinase-like (PK-like)"/>
    <property type="match status" value="1"/>
</dbReference>
<evidence type="ECO:0000256" key="11">
    <source>
        <dbReference type="ARBA" id="ARBA00022989"/>
    </source>
</evidence>
<dbReference type="PROSITE" id="PS50011">
    <property type="entry name" value="PROTEIN_KINASE_DOM"/>
    <property type="match status" value="1"/>
</dbReference>
<dbReference type="InterPro" id="IPR036426">
    <property type="entry name" value="Bulb-type_lectin_dom_sf"/>
</dbReference>
<dbReference type="InterPro" id="IPR001480">
    <property type="entry name" value="Bulb-type_lectin_dom"/>
</dbReference>
<evidence type="ECO:0000256" key="1">
    <source>
        <dbReference type="ARBA" id="ARBA00004479"/>
    </source>
</evidence>
<dbReference type="AlphaFoldDB" id="A0A1U7Z4U3"/>
<evidence type="ECO:0000256" key="5">
    <source>
        <dbReference type="ARBA" id="ARBA00022692"/>
    </source>
</evidence>
<dbReference type="InterPro" id="IPR017441">
    <property type="entry name" value="Protein_kinase_ATP_BS"/>
</dbReference>
<evidence type="ECO:0000256" key="17">
    <source>
        <dbReference type="ARBA" id="ARBA00048679"/>
    </source>
</evidence>
<dbReference type="SMART" id="SM00220">
    <property type="entry name" value="S_TKc"/>
    <property type="match status" value="1"/>
</dbReference>
<dbReference type="FunFam" id="1.10.510.10:FF:000237">
    <property type="entry name" value="G-type lectin S-receptor-like serine/threonine-protein kinase"/>
    <property type="match status" value="1"/>
</dbReference>
<comment type="subcellular location">
    <subcellularLocation>
        <location evidence="1">Membrane</location>
        <topology evidence="1">Single-pass type I membrane protein</topology>
    </subcellularLocation>
</comment>
<keyword evidence="6" id="KW-0732">Signal</keyword>
<keyword evidence="4 18" id="KW-0808">Transferase</keyword>
<proteinExistence type="inferred from homology"/>
<evidence type="ECO:0000256" key="4">
    <source>
        <dbReference type="ARBA" id="ARBA00022679"/>
    </source>
</evidence>
<dbReference type="KEGG" id="nnu:104590346"/>
<name>A0A1U7Z4U3_NELNU</name>
<organism evidence="19 20">
    <name type="scientific">Nelumbo nucifera</name>
    <name type="common">Sacred lotus</name>
    <dbReference type="NCBI Taxonomy" id="4432"/>
    <lineage>
        <taxon>Eukaryota</taxon>
        <taxon>Viridiplantae</taxon>
        <taxon>Streptophyta</taxon>
        <taxon>Embryophyta</taxon>
        <taxon>Tracheophyta</taxon>
        <taxon>Spermatophyta</taxon>
        <taxon>Magnoliopsida</taxon>
        <taxon>Proteales</taxon>
        <taxon>Nelumbonaceae</taxon>
        <taxon>Nelumbo</taxon>
    </lineage>
</organism>
<evidence type="ECO:0000256" key="18">
    <source>
        <dbReference type="PIRNR" id="PIRNR000641"/>
    </source>
</evidence>
<accession>A0A1U7Z4U3</accession>
<keyword evidence="2 18" id="KW-0723">Serine/threonine-protein kinase</keyword>
<dbReference type="CDD" id="cd14066">
    <property type="entry name" value="STKc_IRAK"/>
    <property type="match status" value="1"/>
</dbReference>
<evidence type="ECO:0000256" key="13">
    <source>
        <dbReference type="ARBA" id="ARBA00023157"/>
    </source>
</evidence>
<keyword evidence="13" id="KW-1015">Disulfide bond</keyword>
<keyword evidence="12" id="KW-0472">Membrane</keyword>
<dbReference type="Proteomes" id="UP000189703">
    <property type="component" value="Unplaced"/>
</dbReference>
<dbReference type="GO" id="GO:0030246">
    <property type="term" value="F:carbohydrate binding"/>
    <property type="evidence" value="ECO:0007669"/>
    <property type="project" value="UniProtKB-KW"/>
</dbReference>
<dbReference type="Gene3D" id="2.90.10.10">
    <property type="entry name" value="Bulb-type lectin domain"/>
    <property type="match status" value="2"/>
</dbReference>
<dbReference type="InterPro" id="IPR008271">
    <property type="entry name" value="Ser/Thr_kinase_AS"/>
</dbReference>
<evidence type="ECO:0000313" key="20">
    <source>
        <dbReference type="RefSeq" id="XP_010247276.1"/>
    </source>
</evidence>
<keyword evidence="7" id="KW-0430">Lectin</keyword>
<keyword evidence="15" id="KW-0325">Glycoprotein</keyword>
<dbReference type="PIRSF" id="PIRSF000641">
    <property type="entry name" value="SRK"/>
    <property type="match status" value="1"/>
</dbReference>
<keyword evidence="3" id="KW-0245">EGF-like domain</keyword>
<dbReference type="SUPFAM" id="SSF51110">
    <property type="entry name" value="alpha-D-mannose-specific plant lectins"/>
    <property type="match status" value="2"/>
</dbReference>
<evidence type="ECO:0000256" key="15">
    <source>
        <dbReference type="ARBA" id="ARBA00023180"/>
    </source>
</evidence>
<comment type="catalytic activity">
    <reaction evidence="17 18">
        <text>L-seryl-[protein] + ATP = O-phospho-L-seryl-[protein] + ADP + H(+)</text>
        <dbReference type="Rhea" id="RHEA:17989"/>
        <dbReference type="Rhea" id="RHEA-COMP:9863"/>
        <dbReference type="Rhea" id="RHEA-COMP:11604"/>
        <dbReference type="ChEBI" id="CHEBI:15378"/>
        <dbReference type="ChEBI" id="CHEBI:29999"/>
        <dbReference type="ChEBI" id="CHEBI:30616"/>
        <dbReference type="ChEBI" id="CHEBI:83421"/>
        <dbReference type="ChEBI" id="CHEBI:456216"/>
        <dbReference type="EC" id="2.7.11.1"/>
    </reaction>
</comment>
<keyword evidence="9 18" id="KW-0418">Kinase</keyword>
<dbReference type="PROSITE" id="PS00107">
    <property type="entry name" value="PROTEIN_KINASE_ATP"/>
    <property type="match status" value="1"/>
</dbReference>
<gene>
    <name evidence="20" type="primary">LOC104590346</name>
</gene>
<dbReference type="GO" id="GO:0005524">
    <property type="term" value="F:ATP binding"/>
    <property type="evidence" value="ECO:0007669"/>
    <property type="project" value="UniProtKB-UniRule"/>
</dbReference>
<dbReference type="FunFam" id="3.30.200.20:FF:000059">
    <property type="entry name" value="S-receptor-like serine/threonine-protein kinase"/>
    <property type="match status" value="1"/>
</dbReference>
<dbReference type="FunFam" id="2.90.10.10:FF:000026">
    <property type="entry name" value="Serine/threonine-protein kinase"/>
    <property type="match status" value="1"/>
</dbReference>
<dbReference type="Gene3D" id="3.30.200.20">
    <property type="entry name" value="Phosphorylase Kinase, domain 1"/>
    <property type="match status" value="1"/>
</dbReference>
<dbReference type="RefSeq" id="XP_010247276.1">
    <property type="nucleotide sequence ID" value="XM_010248974.1"/>
</dbReference>
<dbReference type="InterPro" id="IPR000719">
    <property type="entry name" value="Prot_kinase_dom"/>
</dbReference>
<dbReference type="GeneID" id="104590346"/>
<evidence type="ECO:0000256" key="9">
    <source>
        <dbReference type="ARBA" id="ARBA00022777"/>
    </source>
</evidence>
<protein>
    <recommendedName>
        <fullName evidence="18">Receptor-like serine/threonine-protein kinase</fullName>
        <ecNumber evidence="18">2.7.11.1</ecNumber>
    </recommendedName>
</protein>
<evidence type="ECO:0000256" key="14">
    <source>
        <dbReference type="ARBA" id="ARBA00023170"/>
    </source>
</evidence>
<dbReference type="InterPro" id="IPR011009">
    <property type="entry name" value="Kinase-like_dom_sf"/>
</dbReference>
<keyword evidence="19" id="KW-1185">Reference proteome</keyword>
<dbReference type="PANTHER" id="PTHR47976:SF27">
    <property type="entry name" value="RECEPTOR-LIKE SERINE_THREONINE-PROTEIN KINASE"/>
    <property type="match status" value="1"/>
</dbReference>
<keyword evidence="10 18" id="KW-0067">ATP-binding</keyword>
<evidence type="ECO:0000256" key="2">
    <source>
        <dbReference type="ARBA" id="ARBA00022527"/>
    </source>
</evidence>
<dbReference type="OMA" id="DSPPNAY"/>
<dbReference type="InterPro" id="IPR051343">
    <property type="entry name" value="G-type_lectin_kinases/EP1-like"/>
</dbReference>
<dbReference type="GO" id="GO:0016020">
    <property type="term" value="C:membrane"/>
    <property type="evidence" value="ECO:0007669"/>
    <property type="project" value="UniProtKB-SubCell"/>
</dbReference>
<comment type="similarity">
    <text evidence="18">Belongs to the protein kinase superfamily. Ser/Thr protein kinase family.</text>
</comment>